<keyword evidence="2" id="KW-1185">Reference proteome</keyword>
<name>A0ABU7U2A4_9PROT</name>
<comment type="caution">
    <text evidence="1">The sequence shown here is derived from an EMBL/GenBank/DDBJ whole genome shotgun (WGS) entry which is preliminary data.</text>
</comment>
<organism evidence="1 2">
    <name type="scientific">Sorlinia euscelidii</name>
    <dbReference type="NCBI Taxonomy" id="3081148"/>
    <lineage>
        <taxon>Bacteria</taxon>
        <taxon>Pseudomonadati</taxon>
        <taxon>Pseudomonadota</taxon>
        <taxon>Alphaproteobacteria</taxon>
        <taxon>Acetobacterales</taxon>
        <taxon>Acetobacteraceae</taxon>
        <taxon>Sorlinia</taxon>
    </lineage>
</organism>
<dbReference type="InterPro" id="IPR010349">
    <property type="entry name" value="Asparaginase_II"/>
</dbReference>
<dbReference type="PANTHER" id="PTHR42110">
    <property type="entry name" value="L-ASPARAGINASE, PUTATIVE (AFU_ORTHOLOGUE AFUA_3G11890)-RELATED"/>
    <property type="match status" value="1"/>
</dbReference>
<proteinExistence type="predicted"/>
<evidence type="ECO:0000313" key="1">
    <source>
        <dbReference type="EMBL" id="MEE8658041.1"/>
    </source>
</evidence>
<reference evidence="1 2" key="1">
    <citation type="submission" date="2023-10" db="EMBL/GenBank/DDBJ databases">
        <title>Sorlinia euscelidii gen. nov., sp. nov., an acetic acid bacteria isolated from the gut of Euscelidius variegatus emitter.</title>
        <authorList>
            <person name="Michoud G."/>
            <person name="Marasco R."/>
            <person name="Seferji K."/>
            <person name="Gonella E."/>
            <person name="Garuglieri E."/>
            <person name="Alma A."/>
            <person name="Mapelli F."/>
            <person name="Borin S."/>
            <person name="Daffonchio D."/>
            <person name="Crotti E."/>
        </authorList>
    </citation>
    <scope>NUCLEOTIDE SEQUENCE [LARGE SCALE GENOMIC DNA]</scope>
    <source>
        <strain evidence="1 2">EV16P</strain>
    </source>
</reference>
<dbReference type="Proteomes" id="UP001312908">
    <property type="component" value="Unassembled WGS sequence"/>
</dbReference>
<dbReference type="PANTHER" id="PTHR42110:SF1">
    <property type="entry name" value="L-ASPARAGINASE, PUTATIVE (AFU_ORTHOLOGUE AFUA_3G11890)-RELATED"/>
    <property type="match status" value="1"/>
</dbReference>
<gene>
    <name evidence="1" type="ORF">DOFOFD_03310</name>
</gene>
<dbReference type="RefSeq" id="WP_394818989.1">
    <property type="nucleotide sequence ID" value="NZ_JAWJZY010000001.1"/>
</dbReference>
<accession>A0ABU7U2A4</accession>
<dbReference type="Pfam" id="PF06089">
    <property type="entry name" value="Asparaginase_II"/>
    <property type="match status" value="1"/>
</dbReference>
<dbReference type="EMBL" id="JAWJZY010000001">
    <property type="protein sequence ID" value="MEE8658041.1"/>
    <property type="molecule type" value="Genomic_DNA"/>
</dbReference>
<sequence length="342" mass="35970">MRHLIAEVERGGRVESRHYGSVAIVDASGRDVLTLGDTSLAVFPRSTVKPLLALPLVESGAASRLKLTDAELAVICASHNGEEAHTQTVAGILQRVGQSVACLECGAHWPLGDKACHDLAAQGGHPSALHNNCSGKHAGLICLALDQQLDPENYVSPDHPVQQQVTAVLATMTDAVYDAQHRGMDGCSMPTYAIPLRQLALGFARFGASDMLEADRGKAAARLRAAIAAAPFMLAGTGRFDTRLITHFGRRVFCKMGAEGVMVAALPDVGLGIAIKVEDGANRAAEVALAALLQKIPTLTGSDEDQTFLASLSCAPLKNWNGREVGCVRASETLSRVPLLSG</sequence>
<protein>
    <submittedName>
        <fullName evidence="1">Asparaginase</fullName>
    </submittedName>
</protein>
<evidence type="ECO:0000313" key="2">
    <source>
        <dbReference type="Proteomes" id="UP001312908"/>
    </source>
</evidence>